<evidence type="ECO:0000313" key="1">
    <source>
        <dbReference type="EMBL" id="KAK2089849.1"/>
    </source>
</evidence>
<proteinExistence type="predicted"/>
<sequence length="54" mass="5415">MLAMLSSPPVLMGVGPGVGIGAPLWFLLQGQGTCSQISPRGELLRAPEPGAQAG</sequence>
<name>A0ABQ9TYG9_SAGOE</name>
<gene>
    <name evidence="1" type="ORF">P7K49_032515</name>
</gene>
<protein>
    <submittedName>
        <fullName evidence="1">Uncharacterized protein</fullName>
    </submittedName>
</protein>
<dbReference type="EMBL" id="JASSZA010000018">
    <property type="protein sequence ID" value="KAK2089849.1"/>
    <property type="molecule type" value="Genomic_DNA"/>
</dbReference>
<evidence type="ECO:0000313" key="2">
    <source>
        <dbReference type="Proteomes" id="UP001266305"/>
    </source>
</evidence>
<organism evidence="1 2">
    <name type="scientific">Saguinus oedipus</name>
    <name type="common">Cotton-top tamarin</name>
    <name type="synonym">Oedipomidas oedipus</name>
    <dbReference type="NCBI Taxonomy" id="9490"/>
    <lineage>
        <taxon>Eukaryota</taxon>
        <taxon>Metazoa</taxon>
        <taxon>Chordata</taxon>
        <taxon>Craniata</taxon>
        <taxon>Vertebrata</taxon>
        <taxon>Euteleostomi</taxon>
        <taxon>Mammalia</taxon>
        <taxon>Eutheria</taxon>
        <taxon>Euarchontoglires</taxon>
        <taxon>Primates</taxon>
        <taxon>Haplorrhini</taxon>
        <taxon>Platyrrhini</taxon>
        <taxon>Cebidae</taxon>
        <taxon>Callitrichinae</taxon>
        <taxon>Saguinus</taxon>
    </lineage>
</organism>
<keyword evidence="2" id="KW-1185">Reference proteome</keyword>
<reference evidence="1 2" key="1">
    <citation type="submission" date="2023-05" db="EMBL/GenBank/DDBJ databases">
        <title>B98-5 Cell Line De Novo Hybrid Assembly: An Optical Mapping Approach.</title>
        <authorList>
            <person name="Kananen K."/>
            <person name="Auerbach J.A."/>
            <person name="Kautto E."/>
            <person name="Blachly J.S."/>
        </authorList>
    </citation>
    <scope>NUCLEOTIDE SEQUENCE [LARGE SCALE GENOMIC DNA]</scope>
    <source>
        <strain evidence="1">B95-8</strain>
        <tissue evidence="1">Cell line</tissue>
    </source>
</reference>
<feature type="non-terminal residue" evidence="1">
    <location>
        <position position="54"/>
    </location>
</feature>
<comment type="caution">
    <text evidence="1">The sequence shown here is derived from an EMBL/GenBank/DDBJ whole genome shotgun (WGS) entry which is preliminary data.</text>
</comment>
<accession>A0ABQ9TYG9</accession>
<dbReference type="Proteomes" id="UP001266305">
    <property type="component" value="Unassembled WGS sequence"/>
</dbReference>